<protein>
    <recommendedName>
        <fullName evidence="1">non-specific serine/threonine protein kinase</fullName>
        <ecNumber evidence="1">2.7.11.1</ecNumber>
    </recommendedName>
</protein>
<evidence type="ECO:0000256" key="1">
    <source>
        <dbReference type="ARBA" id="ARBA00012513"/>
    </source>
</evidence>
<dbReference type="PROSITE" id="PS50011">
    <property type="entry name" value="PROTEIN_KINASE_DOM"/>
    <property type="match status" value="1"/>
</dbReference>
<evidence type="ECO:0000256" key="2">
    <source>
        <dbReference type="ARBA" id="ARBA00022527"/>
    </source>
</evidence>
<dbReference type="InterPro" id="IPR001646">
    <property type="entry name" value="5peptide_repeat"/>
</dbReference>
<dbReference type="RefSeq" id="WP_106288460.1">
    <property type="nucleotide sequence ID" value="NZ_CAWNTC010000015.1"/>
</dbReference>
<sequence>MSNIRPTASPELPDFSNYGYRVDRPLGYNKGGGRVTYLATCLENQQPVVVKQFQFAQTGASWSDYNAYEREVELLEQLHHPNIPSYLEALETSNGFCLVQEYKNAPSLATQRIWKVEEVIQIAKAVLEVLVYLQSQIPPIIHRDLKPENILVDDKLRVYLVDFGLAKLGGEDLAASSTVKGTLGFMPPEQLFNRNLTTASDIYSLGVTLVCLLTQTPSTAIAQLIDDDYRLNFKPKLPQLHPGLVNWLEKMVAPSVQKRYQNASEALAALEKVDLSQNTRNHDVKLAIASRFLIFFGLIGGITLHSISQKPYSYRASFGIDLSLEQLSATRRCPGCNLKWADLQGTDLRGVDLEGADLTEADLEGADLRGAYLRNANLTGANLHRADLHHTDLQGAIMPDGRVHP</sequence>
<dbReference type="GO" id="GO:0005524">
    <property type="term" value="F:ATP binding"/>
    <property type="evidence" value="ECO:0007669"/>
    <property type="project" value="UniProtKB-KW"/>
</dbReference>
<dbReference type="SUPFAM" id="SSF141571">
    <property type="entry name" value="Pentapeptide repeat-like"/>
    <property type="match status" value="1"/>
</dbReference>
<feature type="domain" description="Protein kinase" evidence="9">
    <location>
        <begin position="20"/>
        <end position="273"/>
    </location>
</feature>
<gene>
    <name evidence="10" type="ORF">C7B64_09760</name>
</gene>
<dbReference type="Pfam" id="PF00069">
    <property type="entry name" value="Pkinase"/>
    <property type="match status" value="1"/>
</dbReference>
<comment type="catalytic activity">
    <reaction evidence="8">
        <text>L-seryl-[protein] + ATP = O-phospho-L-seryl-[protein] + ADP + H(+)</text>
        <dbReference type="Rhea" id="RHEA:17989"/>
        <dbReference type="Rhea" id="RHEA-COMP:9863"/>
        <dbReference type="Rhea" id="RHEA-COMP:11604"/>
        <dbReference type="ChEBI" id="CHEBI:15378"/>
        <dbReference type="ChEBI" id="CHEBI:29999"/>
        <dbReference type="ChEBI" id="CHEBI:30616"/>
        <dbReference type="ChEBI" id="CHEBI:83421"/>
        <dbReference type="ChEBI" id="CHEBI:456216"/>
        <dbReference type="EC" id="2.7.11.1"/>
    </reaction>
</comment>
<dbReference type="SMART" id="SM00220">
    <property type="entry name" value="S_TKc"/>
    <property type="match status" value="1"/>
</dbReference>
<dbReference type="PANTHER" id="PTHR24363:SF0">
    <property type="entry name" value="SERINE_THREONINE KINASE LIKE DOMAIN CONTAINING 1"/>
    <property type="match status" value="1"/>
</dbReference>
<evidence type="ECO:0000256" key="8">
    <source>
        <dbReference type="ARBA" id="ARBA00048679"/>
    </source>
</evidence>
<evidence type="ECO:0000259" key="9">
    <source>
        <dbReference type="PROSITE" id="PS50011"/>
    </source>
</evidence>
<keyword evidence="5" id="KW-0418">Kinase</keyword>
<dbReference type="PROSITE" id="PS00108">
    <property type="entry name" value="PROTEIN_KINASE_ST"/>
    <property type="match status" value="1"/>
</dbReference>
<dbReference type="Gene3D" id="3.30.200.20">
    <property type="entry name" value="Phosphorylase Kinase, domain 1"/>
    <property type="match status" value="1"/>
</dbReference>
<dbReference type="EC" id="2.7.11.1" evidence="1"/>
<keyword evidence="2" id="KW-0723">Serine/threonine-protein kinase</keyword>
<keyword evidence="4" id="KW-0547">Nucleotide-binding</keyword>
<evidence type="ECO:0000313" key="10">
    <source>
        <dbReference type="EMBL" id="PSB03158.1"/>
    </source>
</evidence>
<dbReference type="Gene3D" id="2.160.20.80">
    <property type="entry name" value="E3 ubiquitin-protein ligase SopA"/>
    <property type="match status" value="1"/>
</dbReference>
<keyword evidence="11" id="KW-1185">Reference proteome</keyword>
<keyword evidence="3" id="KW-0808">Transferase</keyword>
<dbReference type="SUPFAM" id="SSF56112">
    <property type="entry name" value="Protein kinase-like (PK-like)"/>
    <property type="match status" value="1"/>
</dbReference>
<dbReference type="Proteomes" id="UP000238762">
    <property type="component" value="Unassembled WGS sequence"/>
</dbReference>
<organism evidence="10 11">
    <name type="scientific">Merismopedia glauca CCAP 1448/3</name>
    <dbReference type="NCBI Taxonomy" id="1296344"/>
    <lineage>
        <taxon>Bacteria</taxon>
        <taxon>Bacillati</taxon>
        <taxon>Cyanobacteriota</taxon>
        <taxon>Cyanophyceae</taxon>
        <taxon>Synechococcales</taxon>
        <taxon>Merismopediaceae</taxon>
        <taxon>Merismopedia</taxon>
    </lineage>
</organism>
<evidence type="ECO:0000256" key="6">
    <source>
        <dbReference type="ARBA" id="ARBA00022840"/>
    </source>
</evidence>
<keyword evidence="6" id="KW-0067">ATP-binding</keyword>
<evidence type="ECO:0000256" key="3">
    <source>
        <dbReference type="ARBA" id="ARBA00022679"/>
    </source>
</evidence>
<dbReference type="Pfam" id="PF00805">
    <property type="entry name" value="Pentapeptide"/>
    <property type="match status" value="1"/>
</dbReference>
<evidence type="ECO:0000313" key="11">
    <source>
        <dbReference type="Proteomes" id="UP000238762"/>
    </source>
</evidence>
<comment type="caution">
    <text evidence="10">The sequence shown here is derived from an EMBL/GenBank/DDBJ whole genome shotgun (WGS) entry which is preliminary data.</text>
</comment>
<name>A0A2T1C4R9_9CYAN</name>
<comment type="catalytic activity">
    <reaction evidence="7">
        <text>L-threonyl-[protein] + ATP = O-phospho-L-threonyl-[protein] + ADP + H(+)</text>
        <dbReference type="Rhea" id="RHEA:46608"/>
        <dbReference type="Rhea" id="RHEA-COMP:11060"/>
        <dbReference type="Rhea" id="RHEA-COMP:11605"/>
        <dbReference type="ChEBI" id="CHEBI:15378"/>
        <dbReference type="ChEBI" id="CHEBI:30013"/>
        <dbReference type="ChEBI" id="CHEBI:30616"/>
        <dbReference type="ChEBI" id="CHEBI:61977"/>
        <dbReference type="ChEBI" id="CHEBI:456216"/>
        <dbReference type="EC" id="2.7.11.1"/>
    </reaction>
</comment>
<reference evidence="10 11" key="1">
    <citation type="submission" date="2018-02" db="EMBL/GenBank/DDBJ databases">
        <authorList>
            <person name="Cohen D.B."/>
            <person name="Kent A.D."/>
        </authorList>
    </citation>
    <scope>NUCLEOTIDE SEQUENCE [LARGE SCALE GENOMIC DNA]</scope>
    <source>
        <strain evidence="10 11">CCAP 1448/3</strain>
    </source>
</reference>
<dbReference type="GO" id="GO:0004674">
    <property type="term" value="F:protein serine/threonine kinase activity"/>
    <property type="evidence" value="ECO:0007669"/>
    <property type="project" value="UniProtKB-KW"/>
</dbReference>
<evidence type="ECO:0000256" key="5">
    <source>
        <dbReference type="ARBA" id="ARBA00022777"/>
    </source>
</evidence>
<dbReference type="PANTHER" id="PTHR24363">
    <property type="entry name" value="SERINE/THREONINE PROTEIN KINASE"/>
    <property type="match status" value="1"/>
</dbReference>
<dbReference type="InterPro" id="IPR008271">
    <property type="entry name" value="Ser/Thr_kinase_AS"/>
</dbReference>
<reference evidence="10 11" key="2">
    <citation type="submission" date="2018-03" db="EMBL/GenBank/DDBJ databases">
        <title>The ancient ancestry and fast evolution of plastids.</title>
        <authorList>
            <person name="Moore K.R."/>
            <person name="Magnabosco C."/>
            <person name="Momper L."/>
            <person name="Gold D.A."/>
            <person name="Bosak T."/>
            <person name="Fournier G.P."/>
        </authorList>
    </citation>
    <scope>NUCLEOTIDE SEQUENCE [LARGE SCALE GENOMIC DNA]</scope>
    <source>
        <strain evidence="10 11">CCAP 1448/3</strain>
    </source>
</reference>
<accession>A0A2T1C4R9</accession>
<proteinExistence type="predicted"/>
<dbReference type="CDD" id="cd14014">
    <property type="entry name" value="STKc_PknB_like"/>
    <property type="match status" value="1"/>
</dbReference>
<dbReference type="InterPro" id="IPR000719">
    <property type="entry name" value="Prot_kinase_dom"/>
</dbReference>
<evidence type="ECO:0000256" key="4">
    <source>
        <dbReference type="ARBA" id="ARBA00022741"/>
    </source>
</evidence>
<dbReference type="EMBL" id="PVWJ01000039">
    <property type="protein sequence ID" value="PSB03158.1"/>
    <property type="molecule type" value="Genomic_DNA"/>
</dbReference>
<dbReference type="Gene3D" id="1.10.510.10">
    <property type="entry name" value="Transferase(Phosphotransferase) domain 1"/>
    <property type="match status" value="1"/>
</dbReference>
<dbReference type="AlphaFoldDB" id="A0A2T1C4R9"/>
<dbReference type="InterPro" id="IPR011009">
    <property type="entry name" value="Kinase-like_dom_sf"/>
</dbReference>
<dbReference type="OrthoDB" id="502205at2"/>
<evidence type="ECO:0000256" key="7">
    <source>
        <dbReference type="ARBA" id="ARBA00047899"/>
    </source>
</evidence>